<proteinExistence type="predicted"/>
<dbReference type="AlphaFoldDB" id="A0A0C9ZRX7"/>
<keyword evidence="2" id="KW-1185">Reference proteome</keyword>
<reference evidence="2" key="2">
    <citation type="submission" date="2015-01" db="EMBL/GenBank/DDBJ databases">
        <title>Evolutionary Origins and Diversification of the Mycorrhizal Mutualists.</title>
        <authorList>
            <consortium name="DOE Joint Genome Institute"/>
            <consortium name="Mycorrhizal Genomics Consortium"/>
            <person name="Kohler A."/>
            <person name="Kuo A."/>
            <person name="Nagy L.G."/>
            <person name="Floudas D."/>
            <person name="Copeland A."/>
            <person name="Barry K.W."/>
            <person name="Cichocki N."/>
            <person name="Veneault-Fourrey C."/>
            <person name="LaButti K."/>
            <person name="Lindquist E.A."/>
            <person name="Lipzen A."/>
            <person name="Lundell T."/>
            <person name="Morin E."/>
            <person name="Murat C."/>
            <person name="Riley R."/>
            <person name="Ohm R."/>
            <person name="Sun H."/>
            <person name="Tunlid A."/>
            <person name="Henrissat B."/>
            <person name="Grigoriev I.V."/>
            <person name="Hibbett D.S."/>
            <person name="Martin F."/>
        </authorList>
    </citation>
    <scope>NUCLEOTIDE SEQUENCE [LARGE SCALE GENOMIC DNA]</scope>
    <source>
        <strain evidence="2">UH-Slu-Lm8-n1</strain>
    </source>
</reference>
<dbReference type="Proteomes" id="UP000054485">
    <property type="component" value="Unassembled WGS sequence"/>
</dbReference>
<name>A0A0C9ZRX7_9AGAM</name>
<reference evidence="1 2" key="1">
    <citation type="submission" date="2014-04" db="EMBL/GenBank/DDBJ databases">
        <authorList>
            <consortium name="DOE Joint Genome Institute"/>
            <person name="Kuo A."/>
            <person name="Ruytinx J."/>
            <person name="Rineau F."/>
            <person name="Colpaert J."/>
            <person name="Kohler A."/>
            <person name="Nagy L.G."/>
            <person name="Floudas D."/>
            <person name="Copeland A."/>
            <person name="Barry K.W."/>
            <person name="Cichocki N."/>
            <person name="Veneault-Fourrey C."/>
            <person name="LaButti K."/>
            <person name="Lindquist E.A."/>
            <person name="Lipzen A."/>
            <person name="Lundell T."/>
            <person name="Morin E."/>
            <person name="Murat C."/>
            <person name="Sun H."/>
            <person name="Tunlid A."/>
            <person name="Henrissat B."/>
            <person name="Grigoriev I.V."/>
            <person name="Hibbett D.S."/>
            <person name="Martin F."/>
            <person name="Nordberg H.P."/>
            <person name="Cantor M.N."/>
            <person name="Hua S.X."/>
        </authorList>
    </citation>
    <scope>NUCLEOTIDE SEQUENCE [LARGE SCALE GENOMIC DNA]</scope>
    <source>
        <strain evidence="1 2">UH-Slu-Lm8-n1</strain>
    </source>
</reference>
<gene>
    <name evidence="1" type="ORF">CY34DRAFT_30124</name>
</gene>
<evidence type="ECO:0000313" key="2">
    <source>
        <dbReference type="Proteomes" id="UP000054485"/>
    </source>
</evidence>
<dbReference type="EMBL" id="KN835299">
    <property type="protein sequence ID" value="KIK40530.1"/>
    <property type="molecule type" value="Genomic_DNA"/>
</dbReference>
<feature type="non-terminal residue" evidence="1">
    <location>
        <position position="1"/>
    </location>
</feature>
<accession>A0A0C9ZRX7</accession>
<dbReference type="OrthoDB" id="2662702at2759"/>
<sequence length="70" mass="8312">QLRKLSYKIVHSSTLLLPEWKSILPELKLTVRIMPHDISTHWNSTFDMLEFALQYRKAIDTMTDKRRLGV</sequence>
<evidence type="ECO:0000313" key="1">
    <source>
        <dbReference type="EMBL" id="KIK40530.1"/>
    </source>
</evidence>
<organism evidence="1 2">
    <name type="scientific">Suillus luteus UH-Slu-Lm8-n1</name>
    <dbReference type="NCBI Taxonomy" id="930992"/>
    <lineage>
        <taxon>Eukaryota</taxon>
        <taxon>Fungi</taxon>
        <taxon>Dikarya</taxon>
        <taxon>Basidiomycota</taxon>
        <taxon>Agaricomycotina</taxon>
        <taxon>Agaricomycetes</taxon>
        <taxon>Agaricomycetidae</taxon>
        <taxon>Boletales</taxon>
        <taxon>Suillineae</taxon>
        <taxon>Suillaceae</taxon>
        <taxon>Suillus</taxon>
    </lineage>
</organism>
<dbReference type="HOGENOM" id="CLU_099691_3_0_1"/>
<protein>
    <submittedName>
        <fullName evidence="1">Uncharacterized protein</fullName>
    </submittedName>
</protein>
<feature type="non-terminal residue" evidence="1">
    <location>
        <position position="70"/>
    </location>
</feature>
<dbReference type="InParanoid" id="A0A0C9ZRX7"/>